<dbReference type="PATRIC" id="fig|1160718.3.peg.2094"/>
<dbReference type="KEGG" id="sauh:SU9_021280"/>
<dbReference type="OrthoDB" id="9876543at2"/>
<dbReference type="EMBL" id="CP072931">
    <property type="protein sequence ID" value="QTZ93672.1"/>
    <property type="molecule type" value="Genomic_DNA"/>
</dbReference>
<dbReference type="HOGENOM" id="CLU_2304337_0_0_11"/>
<gene>
    <name evidence="2" type="ORF">SU9_021280</name>
    <name evidence="1" type="ORF">SU9_10364</name>
</gene>
<dbReference type="RefSeq" id="WP_006603640.1">
    <property type="nucleotide sequence ID" value="NZ_CP072931.1"/>
</dbReference>
<protein>
    <submittedName>
        <fullName evidence="1">Uncharacterized protein</fullName>
    </submittedName>
</protein>
<proteinExistence type="predicted"/>
<reference evidence="1" key="1">
    <citation type="journal article" date="2012" name="J. Bacteriol.">
        <title>Genome Sequence of Streptomyces auratus Strain AGR0001, a Phoslactomycin-Producing Actinomycete.</title>
        <authorList>
            <person name="Han X."/>
            <person name="Li M."/>
            <person name="Ding Z."/>
            <person name="Zhao J."/>
            <person name="Ji K."/>
            <person name="Wen M."/>
            <person name="Lu T."/>
        </authorList>
    </citation>
    <scope>NUCLEOTIDE SEQUENCE [LARGE SCALE GENOMIC DNA]</scope>
    <source>
        <strain evidence="1">AGR0001</strain>
    </source>
</reference>
<dbReference type="EMBL" id="AJGV01000068">
    <property type="protein sequence ID" value="EJJ07088.1"/>
    <property type="molecule type" value="Genomic_DNA"/>
</dbReference>
<accession>J2K2T4</accession>
<reference evidence="2" key="2">
    <citation type="submission" date="2021-04" db="EMBL/GenBank/DDBJ databases">
        <authorList>
            <person name="Wen M.-L."/>
            <person name="Han X.-L."/>
            <person name="Xiong J."/>
        </authorList>
    </citation>
    <scope>NUCLEOTIDE SEQUENCE</scope>
    <source>
        <strain evidence="2">AGR0001</strain>
    </source>
</reference>
<evidence type="ECO:0000313" key="1">
    <source>
        <dbReference type="EMBL" id="EJJ07088.1"/>
    </source>
</evidence>
<dbReference type="Proteomes" id="UP000009036">
    <property type="component" value="Chromosome"/>
</dbReference>
<name>J2K2T4_9ACTN</name>
<keyword evidence="3" id="KW-1185">Reference proteome</keyword>
<evidence type="ECO:0000313" key="3">
    <source>
        <dbReference type="Proteomes" id="UP000009036"/>
    </source>
</evidence>
<dbReference type="AlphaFoldDB" id="J2K2T4"/>
<organism evidence="1">
    <name type="scientific">Streptomyces auratus AGR0001</name>
    <dbReference type="NCBI Taxonomy" id="1160718"/>
    <lineage>
        <taxon>Bacteria</taxon>
        <taxon>Bacillati</taxon>
        <taxon>Actinomycetota</taxon>
        <taxon>Actinomycetes</taxon>
        <taxon>Kitasatosporales</taxon>
        <taxon>Streptomycetaceae</taxon>
        <taxon>Streptomyces</taxon>
    </lineage>
</organism>
<sequence length="100" mass="10651">MVRDMVRSAERGGHSRLWAVVQHYRSSSRKTKPSGVTRGQATKVFAYLATLSGGSAAKKAADPTAVRNASLCDHATLEGRDARCALSNLSASLAEYTVRG</sequence>
<evidence type="ECO:0000313" key="2">
    <source>
        <dbReference type="EMBL" id="QTZ93672.1"/>
    </source>
</evidence>